<dbReference type="SUPFAM" id="SSF53098">
    <property type="entry name" value="Ribonuclease H-like"/>
    <property type="match status" value="1"/>
</dbReference>
<evidence type="ECO:0000313" key="4">
    <source>
        <dbReference type="EMBL" id="GAA0152483.1"/>
    </source>
</evidence>
<name>A0AAV3PMI3_LITER</name>
<keyword evidence="4" id="KW-0675">Receptor</keyword>
<reference evidence="4 5" key="1">
    <citation type="submission" date="2024-01" db="EMBL/GenBank/DDBJ databases">
        <title>The complete chloroplast genome sequence of Lithospermum erythrorhizon: insights into the phylogenetic relationship among Boraginaceae species and the maternal lineages of purple gromwells.</title>
        <authorList>
            <person name="Okada T."/>
            <person name="Watanabe K."/>
        </authorList>
    </citation>
    <scope>NUCLEOTIDE SEQUENCE [LARGE SCALE GENOMIC DNA]</scope>
</reference>
<keyword evidence="4" id="KW-0812">Transmembrane</keyword>
<organism evidence="4 5">
    <name type="scientific">Lithospermum erythrorhizon</name>
    <name type="common">Purple gromwell</name>
    <name type="synonym">Lithospermum officinale var. erythrorhizon</name>
    <dbReference type="NCBI Taxonomy" id="34254"/>
    <lineage>
        <taxon>Eukaryota</taxon>
        <taxon>Viridiplantae</taxon>
        <taxon>Streptophyta</taxon>
        <taxon>Embryophyta</taxon>
        <taxon>Tracheophyta</taxon>
        <taxon>Spermatophyta</taxon>
        <taxon>Magnoliopsida</taxon>
        <taxon>eudicotyledons</taxon>
        <taxon>Gunneridae</taxon>
        <taxon>Pentapetalae</taxon>
        <taxon>asterids</taxon>
        <taxon>lamiids</taxon>
        <taxon>Boraginales</taxon>
        <taxon>Boraginaceae</taxon>
        <taxon>Boraginoideae</taxon>
        <taxon>Lithospermeae</taxon>
        <taxon>Lithospermum</taxon>
    </lineage>
</organism>
<dbReference type="PANTHER" id="PTHR42648:SF31">
    <property type="entry name" value="RNA-DIRECTED DNA POLYMERASE"/>
    <property type="match status" value="1"/>
</dbReference>
<dbReference type="Pfam" id="PF07727">
    <property type="entry name" value="RVT_2"/>
    <property type="match status" value="1"/>
</dbReference>
<keyword evidence="4" id="KW-0472">Membrane</keyword>
<dbReference type="EMBL" id="BAABME010001991">
    <property type="protein sequence ID" value="GAA0152483.1"/>
    <property type="molecule type" value="Genomic_DNA"/>
</dbReference>
<protein>
    <submittedName>
        <fullName evidence="4">Transmembrane signal receptor</fullName>
    </submittedName>
</protein>
<dbReference type="GO" id="GO:0015074">
    <property type="term" value="P:DNA integration"/>
    <property type="evidence" value="ECO:0007669"/>
    <property type="project" value="InterPro"/>
</dbReference>
<evidence type="ECO:0000259" key="3">
    <source>
        <dbReference type="PROSITE" id="PS50994"/>
    </source>
</evidence>
<dbReference type="GO" id="GO:0046872">
    <property type="term" value="F:metal ion binding"/>
    <property type="evidence" value="ECO:0007669"/>
    <property type="project" value="UniProtKB-KW"/>
</dbReference>
<gene>
    <name evidence="4" type="ORF">LIER_10955</name>
</gene>
<dbReference type="Proteomes" id="UP001454036">
    <property type="component" value="Unassembled WGS sequence"/>
</dbReference>
<evidence type="ECO:0000256" key="2">
    <source>
        <dbReference type="ARBA" id="ARBA00022801"/>
    </source>
</evidence>
<dbReference type="InterPro" id="IPR013103">
    <property type="entry name" value="RVT_2"/>
</dbReference>
<feature type="domain" description="Integrase catalytic" evidence="3">
    <location>
        <begin position="43"/>
        <end position="203"/>
    </location>
</feature>
<dbReference type="Pfam" id="PF00665">
    <property type="entry name" value="rve"/>
    <property type="match status" value="1"/>
</dbReference>
<dbReference type="InterPro" id="IPR039537">
    <property type="entry name" value="Retrotran_Ty1/copia-like"/>
</dbReference>
<keyword evidence="1" id="KW-0479">Metal-binding</keyword>
<dbReference type="PANTHER" id="PTHR42648">
    <property type="entry name" value="TRANSPOSASE, PUTATIVE-RELATED"/>
    <property type="match status" value="1"/>
</dbReference>
<evidence type="ECO:0000313" key="5">
    <source>
        <dbReference type="Proteomes" id="UP001454036"/>
    </source>
</evidence>
<sequence>MTPDRWHSLMNIIGNSNPPSAFDRFMGKSIVFPWIFDTRATVHATGPKYEDGDWSRTPSSSGAKYFLTLVDDHSRAVWAVLLSDKTEVHAIFLRFVAMVKRQFGLDVCRVHSDNGTKFLSLNSYFATQGILFKTSCVGTPQQNGRAEIKHRYLLNVARTLMFQGHLSTKFGGECLLGACYLINRTPSRILHFKSPYEILYGSPPSYDNLRVFGCLCYALDLNSRKDKFASRSRKCIFVGYPLDKKGWKLFDLETQVYFVSLDVTFYESEFPGLSDSPELLSESRVLIEEAATTEDEPPFAAAPIVNTEVELSRGQRARAPSSHLRDYVPNSIHHSSPPLSSTSPCFSPSTGVEPRSYLQALRDPGWCDATKAEINALENNGTWSLVELPKHKKALGSRWFIRSSINLMGNIRLHVLIYVDDLIISSNNSAALSAFKDYLSSCFHLKDLGVLKYFLGIEVGRSSEGFYLCQRKYALDIIAECGLLGGRPAGFPMEPNYKLGESTSRLVETEAETGPLGCGSPSGALSGEFFGSGHPVTF</sequence>
<keyword evidence="2" id="KW-0378">Hydrolase</keyword>
<evidence type="ECO:0000256" key="1">
    <source>
        <dbReference type="ARBA" id="ARBA00022723"/>
    </source>
</evidence>
<dbReference type="InterPro" id="IPR012337">
    <property type="entry name" value="RNaseH-like_sf"/>
</dbReference>
<dbReference type="GO" id="GO:0003676">
    <property type="term" value="F:nucleic acid binding"/>
    <property type="evidence" value="ECO:0007669"/>
    <property type="project" value="InterPro"/>
</dbReference>
<dbReference type="PROSITE" id="PS50994">
    <property type="entry name" value="INTEGRASE"/>
    <property type="match status" value="1"/>
</dbReference>
<dbReference type="InterPro" id="IPR001584">
    <property type="entry name" value="Integrase_cat-core"/>
</dbReference>
<dbReference type="InterPro" id="IPR057670">
    <property type="entry name" value="SH3_retrovirus"/>
</dbReference>
<dbReference type="Gene3D" id="3.30.420.10">
    <property type="entry name" value="Ribonuclease H-like superfamily/Ribonuclease H"/>
    <property type="match status" value="1"/>
</dbReference>
<dbReference type="GO" id="GO:0016787">
    <property type="term" value="F:hydrolase activity"/>
    <property type="evidence" value="ECO:0007669"/>
    <property type="project" value="UniProtKB-KW"/>
</dbReference>
<comment type="caution">
    <text evidence="4">The sequence shown here is derived from an EMBL/GenBank/DDBJ whole genome shotgun (WGS) entry which is preliminary data.</text>
</comment>
<dbReference type="Pfam" id="PF25597">
    <property type="entry name" value="SH3_retrovirus"/>
    <property type="match status" value="1"/>
</dbReference>
<keyword evidence="5" id="KW-1185">Reference proteome</keyword>
<accession>A0AAV3PMI3</accession>
<proteinExistence type="predicted"/>
<dbReference type="InterPro" id="IPR036397">
    <property type="entry name" value="RNaseH_sf"/>
</dbReference>
<dbReference type="AlphaFoldDB" id="A0AAV3PMI3"/>